<evidence type="ECO:0000256" key="2">
    <source>
        <dbReference type="ARBA" id="ARBA00022737"/>
    </source>
</evidence>
<dbReference type="PROSITE" id="PS51375">
    <property type="entry name" value="PPR"/>
    <property type="match status" value="2"/>
</dbReference>
<dbReference type="AlphaFoldDB" id="A0AB40CXH5"/>
<dbReference type="Pfam" id="PF13812">
    <property type="entry name" value="PPR_3"/>
    <property type="match status" value="1"/>
</dbReference>
<dbReference type="Gene3D" id="1.25.40.10">
    <property type="entry name" value="Tetratricopeptide repeat domain"/>
    <property type="match status" value="2"/>
</dbReference>
<name>A0AB40CXH5_DIOCR</name>
<dbReference type="InterPro" id="IPR002885">
    <property type="entry name" value="PPR_rpt"/>
</dbReference>
<keyword evidence="4" id="KW-1185">Reference proteome</keyword>
<dbReference type="GO" id="GO:0003729">
    <property type="term" value="F:mRNA binding"/>
    <property type="evidence" value="ECO:0007669"/>
    <property type="project" value="UniProtKB-ARBA"/>
</dbReference>
<evidence type="ECO:0000313" key="4">
    <source>
        <dbReference type="Proteomes" id="UP001515500"/>
    </source>
</evidence>
<organism evidence="4 5">
    <name type="scientific">Dioscorea cayennensis subsp. rotundata</name>
    <name type="common">White Guinea yam</name>
    <name type="synonym">Dioscorea rotundata</name>
    <dbReference type="NCBI Taxonomy" id="55577"/>
    <lineage>
        <taxon>Eukaryota</taxon>
        <taxon>Viridiplantae</taxon>
        <taxon>Streptophyta</taxon>
        <taxon>Embryophyta</taxon>
        <taxon>Tracheophyta</taxon>
        <taxon>Spermatophyta</taxon>
        <taxon>Magnoliopsida</taxon>
        <taxon>Liliopsida</taxon>
        <taxon>Dioscoreales</taxon>
        <taxon>Dioscoreaceae</taxon>
        <taxon>Dioscorea</taxon>
    </lineage>
</organism>
<comment type="similarity">
    <text evidence="1">Belongs to the PPR family. P subfamily.</text>
</comment>
<dbReference type="Proteomes" id="UP001515500">
    <property type="component" value="Chromosome 18"/>
</dbReference>
<reference evidence="5" key="1">
    <citation type="submission" date="2025-08" db="UniProtKB">
        <authorList>
            <consortium name="RefSeq"/>
        </authorList>
    </citation>
    <scope>IDENTIFICATION</scope>
</reference>
<dbReference type="Pfam" id="PF01535">
    <property type="entry name" value="PPR"/>
    <property type="match status" value="1"/>
</dbReference>
<evidence type="ECO:0000256" key="1">
    <source>
        <dbReference type="ARBA" id="ARBA00007626"/>
    </source>
</evidence>
<sequence>MAALWRRARLGFQPDLLQNPRFFSSGLSRTDAAATADEDEARGSLAVSGDDLRSRIFRLRHPKRSATAALERWVSEGRQVSASELRLIARDLKRSQRYKHALEIFTWMESLSTFNISATDHATKLELITKVQTVAEAEMYFEKIRDSASRKAACFPLLHSYVKERDLEKAETFMAKLQSLGLLVNPHLFNEMMKLYMATGYFEKVFSVIQHMKRNKFPLNVLSYNLWMNACAKLSGVALVEMVYKEMVTDKNVEVGWSSYCTLANFYTTSGFYDKALTALRMAEQKLSMKNRLAYSFIMTNYSALNNRDGVLRLWESSKRVPGRITCVNYICVMLCLLKVGDFEEVEKIFRSWERECRKYDIRVSNVLLGAYVRNGRMDKAEALHHHTLERGGVPNYKTWEILMEGWVKTKQMDKAVEAMKKGFCLLKFCVWRPAAETVMAIMNYFEEQGSVENAKEYVKVLRRLRLMTLPLYKSFLRVHIQAGRAAPDIPKMMERDRIEMDEESTALIECMCKINSAEVP</sequence>
<dbReference type="PANTHER" id="PTHR45717">
    <property type="entry name" value="OS12G0527900 PROTEIN"/>
    <property type="match status" value="1"/>
</dbReference>
<dbReference type="GO" id="GO:0005739">
    <property type="term" value="C:mitochondrion"/>
    <property type="evidence" value="ECO:0007669"/>
    <property type="project" value="TreeGrafter"/>
</dbReference>
<keyword evidence="2" id="KW-0677">Repeat</keyword>
<evidence type="ECO:0000256" key="3">
    <source>
        <dbReference type="PROSITE-ProRule" id="PRU00708"/>
    </source>
</evidence>
<protein>
    <submittedName>
        <fullName evidence="5">Pentatricopeptide repeat-containing protein At5g27460</fullName>
    </submittedName>
</protein>
<proteinExistence type="inferred from homology"/>
<feature type="repeat" description="PPR" evidence="3">
    <location>
        <begin position="185"/>
        <end position="219"/>
    </location>
</feature>
<feature type="repeat" description="PPR" evidence="3">
    <location>
        <begin position="361"/>
        <end position="395"/>
    </location>
</feature>
<dbReference type="NCBIfam" id="TIGR00756">
    <property type="entry name" value="PPR"/>
    <property type="match status" value="2"/>
</dbReference>
<dbReference type="GeneID" id="120282059"/>
<dbReference type="InterPro" id="IPR011990">
    <property type="entry name" value="TPR-like_helical_dom_sf"/>
</dbReference>
<accession>A0AB40CXH5</accession>
<dbReference type="PANTHER" id="PTHR45717:SF13">
    <property type="entry name" value="OS02G0796400 PROTEIN"/>
    <property type="match status" value="1"/>
</dbReference>
<gene>
    <name evidence="5" type="primary">LOC120282059</name>
</gene>
<evidence type="ECO:0000313" key="5">
    <source>
        <dbReference type="RefSeq" id="XP_039144720.1"/>
    </source>
</evidence>
<dbReference type="RefSeq" id="XP_039144720.1">
    <property type="nucleotide sequence ID" value="XM_039288786.1"/>
</dbReference>